<comment type="similarity">
    <text evidence="1">Belongs to the STEEP1 family.</text>
</comment>
<organism evidence="3 4">
    <name type="scientific">Reticulomyxa filosa</name>
    <dbReference type="NCBI Taxonomy" id="46433"/>
    <lineage>
        <taxon>Eukaryota</taxon>
        <taxon>Sar</taxon>
        <taxon>Rhizaria</taxon>
        <taxon>Retaria</taxon>
        <taxon>Foraminifera</taxon>
        <taxon>Monothalamids</taxon>
        <taxon>Reticulomyxidae</taxon>
        <taxon>Reticulomyxa</taxon>
    </lineage>
</organism>
<dbReference type="PANTHER" id="PTHR46355">
    <property type="entry name" value="UPF0428 PROTEIN CXORF56"/>
    <property type="match status" value="1"/>
</dbReference>
<reference evidence="3 4" key="1">
    <citation type="journal article" date="2013" name="Curr. Biol.">
        <title>The Genome of the Foraminiferan Reticulomyxa filosa.</title>
        <authorList>
            <person name="Glockner G."/>
            <person name="Hulsmann N."/>
            <person name="Schleicher M."/>
            <person name="Noegel A.A."/>
            <person name="Eichinger L."/>
            <person name="Gallinger C."/>
            <person name="Pawlowski J."/>
            <person name="Sierra R."/>
            <person name="Euteneuer U."/>
            <person name="Pillet L."/>
            <person name="Moustafa A."/>
            <person name="Platzer M."/>
            <person name="Groth M."/>
            <person name="Szafranski K."/>
            <person name="Schliwa M."/>
        </authorList>
    </citation>
    <scope>NUCLEOTIDE SEQUENCE [LARGE SCALE GENOMIC DNA]</scope>
</reference>
<dbReference type="AlphaFoldDB" id="X6NUJ4"/>
<proteinExistence type="inferred from homology"/>
<sequence>MEREQHDKLEYRRRLRDEKEFVKGVGKKKKEQYRQNARFAQTDYSSFDSEVADKYLERYWCAHCGRFAMVMETSLFDCLIRKQDESYCVDISTQVFRTPGLYEGGVKVLRRQCVVHVPADTGDNKAKEKELDNAAEATVEKTVEALEIQYRMNCRSCALPILYRHKSDRNSCNRVFVFNDALSNDPTVVTQKIEMLKESLAIAKGLASASD</sequence>
<protein>
    <recommendedName>
        <fullName evidence="2">STEEP1 domain-containing protein</fullName>
    </recommendedName>
</protein>
<evidence type="ECO:0000313" key="3">
    <source>
        <dbReference type="EMBL" id="ETO29970.1"/>
    </source>
</evidence>
<accession>X6NUJ4</accession>
<dbReference type="Pfam" id="PF25809">
    <property type="entry name" value="STEEP1"/>
    <property type="match status" value="1"/>
</dbReference>
<dbReference type="GO" id="GO:0090158">
    <property type="term" value="P:endoplasmic reticulum membrane organization"/>
    <property type="evidence" value="ECO:0007669"/>
    <property type="project" value="TreeGrafter"/>
</dbReference>
<evidence type="ECO:0000256" key="1">
    <source>
        <dbReference type="ARBA" id="ARBA00024205"/>
    </source>
</evidence>
<name>X6NUJ4_RETFI</name>
<evidence type="ECO:0000313" key="4">
    <source>
        <dbReference type="Proteomes" id="UP000023152"/>
    </source>
</evidence>
<comment type="caution">
    <text evidence="3">The sequence shown here is derived from an EMBL/GenBank/DDBJ whole genome shotgun (WGS) entry which is preliminary data.</text>
</comment>
<evidence type="ECO:0000259" key="2">
    <source>
        <dbReference type="Pfam" id="PF25809"/>
    </source>
</evidence>
<dbReference type="GO" id="GO:0006888">
    <property type="term" value="P:endoplasmic reticulum to Golgi vesicle-mediated transport"/>
    <property type="evidence" value="ECO:0007669"/>
    <property type="project" value="TreeGrafter"/>
</dbReference>
<dbReference type="GO" id="GO:0005737">
    <property type="term" value="C:cytoplasm"/>
    <property type="evidence" value="ECO:0007669"/>
    <property type="project" value="GOC"/>
</dbReference>
<dbReference type="EMBL" id="ASPP01005748">
    <property type="protein sequence ID" value="ETO29970.1"/>
    <property type="molecule type" value="Genomic_DNA"/>
</dbReference>
<feature type="domain" description="STEEP1" evidence="2">
    <location>
        <begin position="53"/>
        <end position="187"/>
    </location>
</feature>
<dbReference type="OrthoDB" id="418131at2759"/>
<dbReference type="Proteomes" id="UP000023152">
    <property type="component" value="Unassembled WGS sequence"/>
</dbReference>
<dbReference type="InterPro" id="IPR057965">
    <property type="entry name" value="STEEP1_dom"/>
</dbReference>
<keyword evidence="4" id="KW-1185">Reference proteome</keyword>
<dbReference type="PANTHER" id="PTHR46355:SF1">
    <property type="entry name" value="STING ER EXIT PROTEIN"/>
    <property type="match status" value="1"/>
</dbReference>
<dbReference type="InterPro" id="IPR029704">
    <property type="entry name" value="STEEP-like"/>
</dbReference>
<gene>
    <name evidence="3" type="ORF">RFI_07152</name>
</gene>
<dbReference type="OMA" id="MEREQHD"/>